<dbReference type="PRINTS" id="PR00368">
    <property type="entry name" value="FADPNR"/>
</dbReference>
<dbReference type="STRING" id="641691.SAMN05421636_10419"/>
<dbReference type="EC" id="1.6.5.9" evidence="2"/>
<evidence type="ECO:0000256" key="2">
    <source>
        <dbReference type="ARBA" id="ARBA00012637"/>
    </source>
</evidence>
<evidence type="ECO:0000256" key="7">
    <source>
        <dbReference type="ARBA" id="ARBA00023027"/>
    </source>
</evidence>
<evidence type="ECO:0000256" key="5">
    <source>
        <dbReference type="ARBA" id="ARBA00022946"/>
    </source>
</evidence>
<protein>
    <recommendedName>
        <fullName evidence="2">NADH:ubiquinone reductase (non-electrogenic)</fullName>
        <ecNumber evidence="2">1.6.5.9</ecNumber>
    </recommendedName>
</protein>
<organism evidence="12 13">
    <name type="scientific">Pricia antarctica</name>
    <dbReference type="NCBI Taxonomy" id="641691"/>
    <lineage>
        <taxon>Bacteria</taxon>
        <taxon>Pseudomonadati</taxon>
        <taxon>Bacteroidota</taxon>
        <taxon>Flavobacteriia</taxon>
        <taxon>Flavobacteriales</taxon>
        <taxon>Flavobacteriaceae</taxon>
        <taxon>Pricia</taxon>
    </lineage>
</organism>
<feature type="transmembrane region" description="Helical" evidence="9">
    <location>
        <begin position="387"/>
        <end position="405"/>
    </location>
</feature>
<feature type="domain" description="FAD/NAD(P)-binding" evidence="10">
    <location>
        <begin position="21"/>
        <end position="341"/>
    </location>
</feature>
<keyword evidence="5" id="KW-0809">Transit peptide</keyword>
<evidence type="ECO:0000256" key="8">
    <source>
        <dbReference type="ARBA" id="ARBA00047599"/>
    </source>
</evidence>
<evidence type="ECO:0000256" key="1">
    <source>
        <dbReference type="ARBA" id="ARBA00005272"/>
    </source>
</evidence>
<evidence type="ECO:0000256" key="3">
    <source>
        <dbReference type="ARBA" id="ARBA00022630"/>
    </source>
</evidence>
<dbReference type="InterPro" id="IPR036188">
    <property type="entry name" value="FAD/NAD-bd_sf"/>
</dbReference>
<evidence type="ECO:0000259" key="11">
    <source>
        <dbReference type="Pfam" id="PF22366"/>
    </source>
</evidence>
<evidence type="ECO:0000256" key="9">
    <source>
        <dbReference type="SAM" id="Phobius"/>
    </source>
</evidence>
<dbReference type="Gene3D" id="3.50.50.100">
    <property type="match status" value="1"/>
</dbReference>
<keyword evidence="13" id="KW-1185">Reference proteome</keyword>
<dbReference type="Pfam" id="PF07992">
    <property type="entry name" value="Pyr_redox_2"/>
    <property type="match status" value="1"/>
</dbReference>
<keyword evidence="6" id="KW-0560">Oxidoreductase</keyword>
<reference evidence="12 13" key="1">
    <citation type="submission" date="2016-10" db="EMBL/GenBank/DDBJ databases">
        <authorList>
            <person name="de Groot N.N."/>
        </authorList>
    </citation>
    <scope>NUCLEOTIDE SEQUENCE [LARGE SCALE GENOMIC DNA]</scope>
    <source>
        <strain evidence="12 13">DSM 23421</strain>
    </source>
</reference>
<gene>
    <name evidence="12" type="ORF">SAMN05421636_10419</name>
</gene>
<keyword evidence="4" id="KW-0274">FAD</keyword>
<dbReference type="EMBL" id="FNAO01000004">
    <property type="protein sequence ID" value="SDE22529.1"/>
    <property type="molecule type" value="Genomic_DNA"/>
</dbReference>
<keyword evidence="9" id="KW-0812">Transmembrane</keyword>
<keyword evidence="7" id="KW-0520">NAD</keyword>
<dbReference type="InterPro" id="IPR045024">
    <property type="entry name" value="NDH-2"/>
</dbReference>
<evidence type="ECO:0000256" key="6">
    <source>
        <dbReference type="ARBA" id="ARBA00023002"/>
    </source>
</evidence>
<dbReference type="SUPFAM" id="SSF51905">
    <property type="entry name" value="FAD/NAD(P)-binding domain"/>
    <property type="match status" value="2"/>
</dbReference>
<dbReference type="PANTHER" id="PTHR43706">
    <property type="entry name" value="NADH DEHYDROGENASE"/>
    <property type="match status" value="1"/>
</dbReference>
<dbReference type="InterPro" id="IPR023753">
    <property type="entry name" value="FAD/NAD-binding_dom"/>
</dbReference>
<dbReference type="PANTHER" id="PTHR43706:SF47">
    <property type="entry name" value="EXTERNAL NADH-UBIQUINONE OXIDOREDUCTASE 1, MITOCHONDRIAL-RELATED"/>
    <property type="match status" value="1"/>
</dbReference>
<dbReference type="PRINTS" id="PR00411">
    <property type="entry name" value="PNDRDTASEI"/>
</dbReference>
<dbReference type="InterPro" id="IPR054585">
    <property type="entry name" value="NDH2-like_C"/>
</dbReference>
<name>A0A1G7B619_9FLAO</name>
<dbReference type="GO" id="GO:0050136">
    <property type="term" value="F:NADH dehydrogenase (quinone) (non-electrogenic) activity"/>
    <property type="evidence" value="ECO:0007669"/>
    <property type="project" value="UniProtKB-EC"/>
</dbReference>
<keyword evidence="3" id="KW-0285">Flavoprotein</keyword>
<evidence type="ECO:0000313" key="12">
    <source>
        <dbReference type="EMBL" id="SDE22529.1"/>
    </source>
</evidence>
<dbReference type="Pfam" id="PF22366">
    <property type="entry name" value="NDH2_C"/>
    <property type="match status" value="1"/>
</dbReference>
<comment type="catalytic activity">
    <reaction evidence="8">
        <text>a quinone + NADH + H(+) = a quinol + NAD(+)</text>
        <dbReference type="Rhea" id="RHEA:46160"/>
        <dbReference type="ChEBI" id="CHEBI:15378"/>
        <dbReference type="ChEBI" id="CHEBI:24646"/>
        <dbReference type="ChEBI" id="CHEBI:57540"/>
        <dbReference type="ChEBI" id="CHEBI:57945"/>
        <dbReference type="ChEBI" id="CHEBI:132124"/>
        <dbReference type="EC" id="1.6.5.9"/>
    </reaction>
</comment>
<sequence length="452" mass="51024">MRTISKLPACNQMKIVMKDKKIIVIGGGFAGINFAKYLGNKKGVQVTLVDKNNYNFFPPLLYQLATGMLDVSSISIPFRTLFNGKDNLHFRLGELKKVIPEARKIILSTGEMSYDYLVIATGTKSNYFGMENIEKNALPMKSVNDAIKLRNYLIMEGEKYSFCTDEDEKRKMRNIVISGAGPSGVEIAGMIAEMRNRKLENIYPELEEEALNIYLVDAAPTVLPPMSKKSQKYSKESLENLGINVKLNTMVADYKDDKVIFKNGEMIETKTLIWTAGVTAIKFDGIPDDYYEKGNRLVVDAFNKIVGSDSIFAIGDSCIQKTDPDWPEGHPQLGSVAQQQGKALAKNFTRMVKDRELEPFSYLDKGTMAIIGDKKAVADMTFPKTTLTGFFAWMAWLFVHLFLLVDYRNKWKTFWNWANTYIGKGNSQGIMVGENVYENLVMTTPMEMNENK</sequence>
<comment type="similarity">
    <text evidence="1">Belongs to the NADH dehydrogenase family.</text>
</comment>
<dbReference type="Proteomes" id="UP000199109">
    <property type="component" value="Unassembled WGS sequence"/>
</dbReference>
<keyword evidence="9" id="KW-0472">Membrane</keyword>
<dbReference type="AlphaFoldDB" id="A0A1G7B619"/>
<keyword evidence="9" id="KW-1133">Transmembrane helix</keyword>
<evidence type="ECO:0000313" key="13">
    <source>
        <dbReference type="Proteomes" id="UP000199109"/>
    </source>
</evidence>
<evidence type="ECO:0000259" key="10">
    <source>
        <dbReference type="Pfam" id="PF07992"/>
    </source>
</evidence>
<proteinExistence type="inferred from homology"/>
<accession>A0A1G7B619</accession>
<feature type="domain" description="External alternative NADH-ubiquinone oxidoreductase-like C-terminal" evidence="11">
    <location>
        <begin position="365"/>
        <end position="422"/>
    </location>
</feature>
<evidence type="ECO:0000256" key="4">
    <source>
        <dbReference type="ARBA" id="ARBA00022827"/>
    </source>
</evidence>